<comment type="caution">
    <text evidence="1">The sequence shown here is derived from an EMBL/GenBank/DDBJ whole genome shotgun (WGS) entry which is preliminary data.</text>
</comment>
<dbReference type="OrthoDB" id="1736525at2"/>
<gene>
    <name evidence="1" type="ORF">F7732_10730</name>
</gene>
<sequence>MRKLLAALILLIVLSGCEQPEAPEDFRLSLGNTDLTIASVVKEQVDDSSLLQFYEDQTYTLELEEAGTLVLKSRHIDNGDFLVTAQLTGDESKEAAVSLRLSVDEANRIELNDWDQTFIERPHDKNTGEDLTTQPIGLFTSSSFEEQRSQIVLSKQYVSTVLTADYENDHKSTVRVLENETKNYQVQQTDESVALEIELKAEPGEIAESWFMVSDESFFSNEEEEESWITYMLEDYKEANGWLTIGGPMKKLPWSIEPYTQEGYGRNLGVMVDREAIDRFGETGERYYYNLMINSAADLYEYRKEKGTDVWETEYSSTWLKDAYGLTAPYIDTRHNEFIGLYLSMIGDYADLPDLKQAQLDYADYLLEQIAIDNVIQTENGFYIADYFSPYDMKQKTHASMNHVLGGANLLLDSYIATEDEKYLEAAKKIRTAIEDLADEWVRDTGDLWYQVNPDLTFSGNDYEQLTLLDLLKHQTKWEASGDTKSAVIDDFITSKTAYLLENDVVLIDEVQELLEEQGFAEELGI</sequence>
<dbReference type="PROSITE" id="PS51257">
    <property type="entry name" value="PROKAR_LIPOPROTEIN"/>
    <property type="match status" value="1"/>
</dbReference>
<dbReference type="RefSeq" id="WP_151573861.1">
    <property type="nucleotide sequence ID" value="NZ_WBOT01000003.1"/>
</dbReference>
<dbReference type="Proteomes" id="UP000441354">
    <property type="component" value="Unassembled WGS sequence"/>
</dbReference>
<dbReference type="EMBL" id="WBOT01000003">
    <property type="protein sequence ID" value="KAB2332563.1"/>
    <property type="molecule type" value="Genomic_DNA"/>
</dbReference>
<proteinExistence type="predicted"/>
<evidence type="ECO:0008006" key="3">
    <source>
        <dbReference type="Google" id="ProtNLM"/>
    </source>
</evidence>
<evidence type="ECO:0000313" key="1">
    <source>
        <dbReference type="EMBL" id="KAB2332563.1"/>
    </source>
</evidence>
<dbReference type="AlphaFoldDB" id="A0A7V7UXC5"/>
<organism evidence="1 2">
    <name type="scientific">Bacillus mesophilum</name>
    <dbReference type="NCBI Taxonomy" id="1071718"/>
    <lineage>
        <taxon>Bacteria</taxon>
        <taxon>Bacillati</taxon>
        <taxon>Bacillota</taxon>
        <taxon>Bacilli</taxon>
        <taxon>Bacillales</taxon>
        <taxon>Bacillaceae</taxon>
        <taxon>Bacillus</taxon>
    </lineage>
</organism>
<protein>
    <recommendedName>
        <fullName evidence="3">D-glucuronyl C5-epimerase C-terminal domain-containing protein</fullName>
    </recommendedName>
</protein>
<keyword evidence="2" id="KW-1185">Reference proteome</keyword>
<accession>A0A7V7UXC5</accession>
<reference evidence="1 2" key="1">
    <citation type="journal article" date="2014" name="Arch. Microbiol.">
        <title>Bacillus mesophilum sp. nov., strain IITR-54T, a novel 4-chlorobiphenyl dechlorinating bacterium.</title>
        <authorList>
            <person name="Manickam N."/>
            <person name="Singh N.K."/>
            <person name="Bajaj A."/>
            <person name="Kumar R.M."/>
            <person name="Kaur G."/>
            <person name="Kaur N."/>
            <person name="Bala M."/>
            <person name="Kumar A."/>
            <person name="Mayilraj S."/>
        </authorList>
    </citation>
    <scope>NUCLEOTIDE SEQUENCE [LARGE SCALE GENOMIC DNA]</scope>
    <source>
        <strain evidence="1 2">IITR-54</strain>
    </source>
</reference>
<evidence type="ECO:0000313" key="2">
    <source>
        <dbReference type="Proteomes" id="UP000441354"/>
    </source>
</evidence>
<name>A0A7V7UXC5_9BACI</name>